<dbReference type="GeneID" id="11948288"/>
<dbReference type="RefSeq" id="YP_005454295.1">
    <property type="nucleotide sequence ID" value="NC_017090.1"/>
</dbReference>
<dbReference type="KEGG" id="vg:11948288"/>
<sequence>MSLTQSSALVLVILGCGAVAYWKRSVTTEDLVSKMDISPVEKSILVHLHTQGDDIASNIADSRGHHPSSVSRSASNLSDRGLLDNKGRGVYRLTEDGREIARRLADVESISDKAEDDNDTSNNDKDSSETGS</sequence>
<keyword evidence="3" id="KW-1185">Reference proteome</keyword>
<dbReference type="InterPro" id="IPR036388">
    <property type="entry name" value="WH-like_DNA-bd_sf"/>
</dbReference>
<protein>
    <submittedName>
        <fullName evidence="2">ORF1</fullName>
    </submittedName>
</protein>
<evidence type="ECO:0000256" key="1">
    <source>
        <dbReference type="SAM" id="MobiDB-lite"/>
    </source>
</evidence>
<feature type="compositionally biased region" description="Basic and acidic residues" evidence="1">
    <location>
        <begin position="122"/>
        <end position="132"/>
    </location>
</feature>
<accession>H9ABQ2</accession>
<gene>
    <name evidence="2" type="primary">ORF1</name>
</gene>
<feature type="region of interest" description="Disordered" evidence="1">
    <location>
        <begin position="105"/>
        <end position="132"/>
    </location>
</feature>
<feature type="compositionally biased region" description="Polar residues" evidence="1">
    <location>
        <begin position="68"/>
        <end position="78"/>
    </location>
</feature>
<dbReference type="Gene3D" id="1.10.10.10">
    <property type="entry name" value="Winged helix-like DNA-binding domain superfamily/Winged helix DNA-binding domain"/>
    <property type="match status" value="1"/>
</dbReference>
<name>H9ABQ2_9VIRU</name>
<evidence type="ECO:0000313" key="3">
    <source>
        <dbReference type="Proteomes" id="UP000007570"/>
    </source>
</evidence>
<evidence type="ECO:0000313" key="2">
    <source>
        <dbReference type="EMBL" id="AFD04022.1"/>
    </source>
</evidence>
<dbReference type="SUPFAM" id="SSF46785">
    <property type="entry name" value="Winged helix' DNA-binding domain"/>
    <property type="match status" value="1"/>
</dbReference>
<proteinExistence type="predicted"/>
<reference evidence="2 3" key="1">
    <citation type="journal article" date="2012" name="Nucleic Acids Res.">
        <title>Related haloarchaeal pleomorphic viruses contain different genome types.</title>
        <authorList>
            <person name="Sencilo A."/>
            <person name="Paulin L."/>
            <person name="Kellner S."/>
            <person name="Helm M."/>
            <person name="Roine E."/>
        </authorList>
    </citation>
    <scope>NUCLEOTIDE SEQUENCE [LARGE SCALE GENOMIC DNA]</scope>
</reference>
<organism evidence="2 3">
    <name type="scientific">Halogeometricum pleomorphic virus 1</name>
    <dbReference type="NCBI Taxonomy" id="1156722"/>
    <lineage>
        <taxon>Viruses</taxon>
        <taxon>Monodnaviria</taxon>
        <taxon>Trapavirae</taxon>
        <taxon>Saleviricota</taxon>
        <taxon>Huolimaviricetes</taxon>
        <taxon>Haloruvirales</taxon>
        <taxon>Pleolipoviridae</taxon>
        <taxon>Betapleolipovirus</taxon>
        <taxon>Betapleolipovirus halogeometrici</taxon>
        <taxon>Betapleolipovirus HGPV1</taxon>
    </lineage>
</organism>
<feature type="region of interest" description="Disordered" evidence="1">
    <location>
        <begin position="59"/>
        <end position="84"/>
    </location>
</feature>
<dbReference type="EMBL" id="JN882267">
    <property type="protein sequence ID" value="AFD04022.1"/>
    <property type="molecule type" value="Genomic_DNA"/>
</dbReference>
<dbReference type="InterPro" id="IPR036390">
    <property type="entry name" value="WH_DNA-bd_sf"/>
</dbReference>
<dbReference type="Proteomes" id="UP000007570">
    <property type="component" value="Segment"/>
</dbReference>